<dbReference type="SUPFAM" id="SSF52540">
    <property type="entry name" value="P-loop containing nucleoside triphosphate hydrolases"/>
    <property type="match status" value="1"/>
</dbReference>
<dbReference type="SMART" id="SM00320">
    <property type="entry name" value="WD40"/>
    <property type="match status" value="4"/>
</dbReference>
<dbReference type="PANTHER" id="PTHR19871">
    <property type="entry name" value="BETA TRANSDUCIN-RELATED PROTEIN"/>
    <property type="match status" value="1"/>
</dbReference>
<evidence type="ECO:0000313" key="6">
    <source>
        <dbReference type="Proteomes" id="UP000695023"/>
    </source>
</evidence>
<dbReference type="InterPro" id="IPR027417">
    <property type="entry name" value="P-loop_NTPase"/>
</dbReference>
<evidence type="ECO:0000259" key="5">
    <source>
        <dbReference type="Pfam" id="PF25469"/>
    </source>
</evidence>
<dbReference type="Proteomes" id="UP000695023">
    <property type="component" value="Unplaced"/>
</dbReference>
<dbReference type="InterPro" id="IPR052752">
    <property type="entry name" value="NACHT-WD_repeat"/>
</dbReference>
<organism evidence="6 7">
    <name type="scientific">Pundamilia nyererei</name>
    <dbReference type="NCBI Taxonomy" id="303518"/>
    <lineage>
        <taxon>Eukaryota</taxon>
        <taxon>Metazoa</taxon>
        <taxon>Chordata</taxon>
        <taxon>Craniata</taxon>
        <taxon>Vertebrata</taxon>
        <taxon>Euteleostomi</taxon>
        <taxon>Actinopterygii</taxon>
        <taxon>Neopterygii</taxon>
        <taxon>Teleostei</taxon>
        <taxon>Neoteleostei</taxon>
        <taxon>Acanthomorphata</taxon>
        <taxon>Ovalentaria</taxon>
        <taxon>Cichlomorphae</taxon>
        <taxon>Cichliformes</taxon>
        <taxon>Cichlidae</taxon>
        <taxon>African cichlids</taxon>
        <taxon>Pseudocrenilabrinae</taxon>
        <taxon>Haplochromini</taxon>
        <taxon>Pundamilia</taxon>
    </lineage>
</organism>
<evidence type="ECO:0000313" key="7">
    <source>
        <dbReference type="RefSeq" id="XP_005720806.1"/>
    </source>
</evidence>
<dbReference type="GeneID" id="102203858"/>
<keyword evidence="1" id="KW-0853">WD repeat</keyword>
<dbReference type="Gene3D" id="3.40.50.300">
    <property type="entry name" value="P-loop containing nucleotide triphosphate hydrolases"/>
    <property type="match status" value="1"/>
</dbReference>
<feature type="region of interest" description="Disordered" evidence="3">
    <location>
        <begin position="455"/>
        <end position="504"/>
    </location>
</feature>
<name>A0A9Y3QUF8_9CICH</name>
<proteinExistence type="predicted"/>
<feature type="compositionally biased region" description="Basic and acidic residues" evidence="3">
    <location>
        <begin position="484"/>
        <end position="496"/>
    </location>
</feature>
<protein>
    <submittedName>
        <fullName evidence="7">NACHT and WD repeat domain-containing protein 2 isoform X1</fullName>
    </submittedName>
</protein>
<dbReference type="Gene3D" id="2.130.10.10">
    <property type="entry name" value="YVTN repeat-like/Quinoprotein amine dehydrogenase"/>
    <property type="match status" value="2"/>
</dbReference>
<dbReference type="PANTHER" id="PTHR19871:SF29">
    <property type="entry name" value="NACHT AND WD REPEAT DOMAIN-CONTAINING PROTEIN 2-LIKE"/>
    <property type="match status" value="1"/>
</dbReference>
<dbReference type="Pfam" id="PF25469">
    <property type="entry name" value="WHD_NWD1"/>
    <property type="match status" value="1"/>
</dbReference>
<feature type="domain" description="Nephrocystin 3-like N-terminal" evidence="4">
    <location>
        <begin position="371"/>
        <end position="460"/>
    </location>
</feature>
<evidence type="ECO:0000259" key="4">
    <source>
        <dbReference type="Pfam" id="PF24883"/>
    </source>
</evidence>
<dbReference type="InterPro" id="IPR057588">
    <property type="entry name" value="NWD1/2-like_WH"/>
</dbReference>
<dbReference type="SUPFAM" id="SSF50998">
    <property type="entry name" value="Quinoprotein alcohol dehydrogenase-like"/>
    <property type="match status" value="2"/>
</dbReference>
<sequence>MHTGGKSPLDSGFSTSCVKIYLCSNPEDSVVERRALRDSVFPRFREHCRHSLGLDVRVIDPFESSDPSRWPDEDTRHQMIHECRGSSAGPFLLALVGHQYGTARVPAQVEVSELQLLLQQCQEAGVSTQELEKVYQRDENTIPTTYCLRAPHRRSYSLQERNKVKEESKTKTKEEELRKLFQAAVSLCVQSGSMTPERAKIFYRSALDADLRYALESCPESDIGRRCLVYVHKIINAKAERQKGPVKIQLQSKLEDATLSSSPTDEKLLSELCECFLPHLVTSRQLLVYTITTECDRRHGYTSARRRGYADSLCQQVYCDLVQMTDGLNVSQSAEPSPLCDVLSREQAEQEQLCDILSQFYDVIQPEEEKVRAYVKQRYHQFPLVVTGGPCTGKTVLLAHCTQQMKHWLADSDPVVISFFCNLSINASPKHLLSSLCYQISCRYLTDSSSKQNASHCSDLDDPGSTTDPREVTSSCSQTSVLDSQHEGGTKEHVSDCKQSWSTAQHPDQRQLDFGNIKPDACLSELKEHLSSLISHLPSTEKPLVLILDGLDQLKNNTGLQIIECLPRPLPPAVKLIVIASSNREHFLQAIKLHYASQSVSEDMCTGRLCIQLGLVDRKQSVQMLASLLKGSRRRVTSGQQALVNQALARCCLPLYARLLHAHTSLWRSDSDVTESSLPDGVHSSISALLDHLEQKHFSSIVARTVSYLTVSRSGLTEAELADLLSIKEDLPHKGSSFKMTVPQVDVERLLLDLKSFLIQRKVAGSPVLFWVSRHFKLVVAKRYLDAPDVRRRLHSEMADYFSGQTSGVNKDAALKTHTDTRQPSQPFVFTSIKGGGRVNVRKIVELPYHLQQSGRWKEFECVLLLSFGFHQAMVRAGLLGDLLAMLETEEESSQVKFVRERLLLASTLKSSACFLQSSPLQLPSVMETNLLPYLEVFPALEGYVREIKEGRGSGLEIVLCPSPPCVPHIQYLKYDDINKGVCVREIAGTKCGVVAEITDEGSAWIWKGCGYDVAKLSLRCEQTELKFAGVKSSGPFLLLSTSCSKLFVWDVEGPEKFLEVKDPFKNTCESSETPSNIEGFVAHQKTLSVWWKDESFVSVFDISSETLTHFQCQSPVTCSVFSSDGFFMYCGQEEGTVSVFDMKSSSLLSTCSNSNHSAVTLIILHEDKREMACVDRTGSVALWDVAANTQPPRLVKESFTQGYSTNILSTDYCSEINTLLMCQAHQASLWDTCNWELWDQFLAPQGRAFTQAVLSQDGHLFLALLDTCTFILVWRVSSGECVLSLETNKQPHTLLKMASDVICVSHDGCLTVWDSEMIDAAGSAQKMGGGVKEVVVEQTGVWFYTRDGSEKVWKWSLDTGLPHVNFLHTGPVEKLQLSPNGIHLVSLSAGDIYVWRTETGENILRIGGSRARDILITPNNNFGVSISERGLSRVFKIAQGNIVCSIHPYLSDAQVSPESTYLLGCCHGDLLAASLWSGSISKRFSCVESSEEVVAFQTLSQHPEFVVVMAASGTVYTWKVAEETVCWHFQLPHMFHCQPEDFQMSSNGSYALLSIDSGAINLLNLSRVTLCSFKVEGPVIKACLDKTGHYVAYITTPSGLEDSCDCYLHARPILRVTRLSDGERLGAVHLSKNPLALVICEQHCVFVGFGDGSVGVYYISDVTVDEDEPIRCWEDPSGQLKQCPFDRTPFSWFPQDTPNVTWA</sequence>
<dbReference type="RefSeq" id="XP_005720806.1">
    <property type="nucleotide sequence ID" value="XM_005720749.2"/>
</dbReference>
<feature type="domain" description="NWD1/2-like winged helix-turn-helix" evidence="5">
    <location>
        <begin position="683"/>
        <end position="786"/>
    </location>
</feature>
<dbReference type="InterPro" id="IPR011047">
    <property type="entry name" value="Quinoprotein_ADH-like_sf"/>
</dbReference>
<dbReference type="Pfam" id="PF24883">
    <property type="entry name" value="NPHP3_N"/>
    <property type="match status" value="1"/>
</dbReference>
<gene>
    <name evidence="7" type="primary">LOC102203858</name>
</gene>
<accession>A0A9Y3QUF8</accession>
<dbReference type="InterPro" id="IPR015943">
    <property type="entry name" value="WD40/YVTN_repeat-like_dom_sf"/>
</dbReference>
<evidence type="ECO:0000256" key="1">
    <source>
        <dbReference type="ARBA" id="ARBA00022574"/>
    </source>
</evidence>
<dbReference type="InterPro" id="IPR056884">
    <property type="entry name" value="NPHP3-like_N"/>
</dbReference>
<evidence type="ECO:0000256" key="2">
    <source>
        <dbReference type="ARBA" id="ARBA00022737"/>
    </source>
</evidence>
<reference evidence="7" key="1">
    <citation type="submission" date="2025-08" db="UniProtKB">
        <authorList>
            <consortium name="RefSeq"/>
        </authorList>
    </citation>
    <scope>IDENTIFICATION</scope>
</reference>
<evidence type="ECO:0000256" key="3">
    <source>
        <dbReference type="SAM" id="MobiDB-lite"/>
    </source>
</evidence>
<keyword evidence="2" id="KW-0677">Repeat</keyword>
<keyword evidence="6" id="KW-1185">Reference proteome</keyword>
<feature type="compositionally biased region" description="Polar residues" evidence="3">
    <location>
        <begin position="464"/>
        <end position="483"/>
    </location>
</feature>
<dbReference type="InterPro" id="IPR001680">
    <property type="entry name" value="WD40_rpt"/>
</dbReference>